<dbReference type="PROSITE" id="PS51257">
    <property type="entry name" value="PROKAR_LIPOPROTEIN"/>
    <property type="match status" value="1"/>
</dbReference>
<feature type="domain" description="Outer membrane cytochrome MtrC/MtrF-like" evidence="4">
    <location>
        <begin position="609"/>
        <end position="800"/>
    </location>
</feature>
<dbReference type="Pfam" id="PF22113">
    <property type="entry name" value="Mtrc-MtrF_II-IV_dom"/>
    <property type="match status" value="2"/>
</dbReference>
<dbReference type="NCBIfam" id="TIGR03507">
    <property type="entry name" value="decahem_SO1788"/>
    <property type="match status" value="1"/>
</dbReference>
<accession>A0ABN6N4K0</accession>
<name>A0ABN6N4K0_9BACT</name>
<keyword evidence="6" id="KW-1185">Reference proteome</keyword>
<dbReference type="PANTHER" id="PTHR35038:SF6">
    <property type="entry name" value="SURFACE LOCALIZED DECAHEME CYTOCHROME C LIPOPROTEIN"/>
    <property type="match status" value="1"/>
</dbReference>
<keyword evidence="1 3" id="KW-0732">Signal</keyword>
<organism evidence="5 6">
    <name type="scientific">Anaeromyxobacter paludicola</name>
    <dbReference type="NCBI Taxonomy" id="2918171"/>
    <lineage>
        <taxon>Bacteria</taxon>
        <taxon>Pseudomonadati</taxon>
        <taxon>Myxococcota</taxon>
        <taxon>Myxococcia</taxon>
        <taxon>Myxococcales</taxon>
        <taxon>Cystobacterineae</taxon>
        <taxon>Anaeromyxobacteraceae</taxon>
        <taxon>Anaeromyxobacter</taxon>
    </lineage>
</organism>
<dbReference type="SUPFAM" id="SSF48695">
    <property type="entry name" value="Multiheme cytochromes"/>
    <property type="match status" value="1"/>
</dbReference>
<dbReference type="Gene3D" id="1.10.720.180">
    <property type="match status" value="1"/>
</dbReference>
<sequence length="809" mass="84189">MKPSARLGSTALLVAAIVFTGCSGSRGSAGPQGPAGTPGPAGPAGGTTGVSTGLNINITNAAITADRHPYAIFTILDNNKNPQAAAGISFNWTIAYLGTDATSGIGAYQSYILQTVTGNAPGGAAGTTQQPTSESGTAGTLTDLGGGQFQYTFKLTLPATYSATATHRIGMWASRPLPGTGTGASNPTQNDIANAVLDFVPAGGTPQTRDLTASTNCNACHGILQVHGGFRRDYRLCMTCHTTQLADPDTNDTGNPANLNPLDLGTLVHRIHRGKALPTLTRALAAANAGDATGQAWEYHVIGFRNGDNVYGSVIANPNTASTTKFVATGVQYPRFNDLRNCAACHAQVKDQSGKVIAAAQADQWQTTVSRRTCGSCHDDVWFGDPSQLPKFHKMHGSSTDPTQGLPQANDAGCATCHPRTQGSGSYSLAVADAHQHPEVAIGVANPFTVSIVSASGTPGAPATVTFKILDKSGNPIPPDPTLGLQYNASSFPNGLTGLNVVMNGPTSPDYSFNGTNAATPVTSPFRSTEALSTWTGKYNAATGAYTYTFPGTQVIPANATGTWAIAIEGRRGRTVTHPTSHGVENFTEGFVNPVAYFSVDGSTVTPRRTVAPIQQCNACHFRFAFHGGQRRNVEECVMCHAPDASDKPAHSTTAVDNLPYRTIDLKPMLHKIHTGENLDLSQPYFVSGTYFGDKAFPGTRANCAICHQANTFTLDAMPSNASPTLYQQIAAPAAGVSGGDASALGIVGPMGSACLGCHDHSDSVAHVQAMTNGWNTASPVESCTVCHQESSQFSVTSLHAPFANGFRE</sequence>
<dbReference type="RefSeq" id="WP_248343557.1">
    <property type="nucleotide sequence ID" value="NZ_AP025592.1"/>
</dbReference>
<dbReference type="CDD" id="cd08168">
    <property type="entry name" value="Cytochrom_C3"/>
    <property type="match status" value="1"/>
</dbReference>
<evidence type="ECO:0000313" key="5">
    <source>
        <dbReference type="EMBL" id="BDG06978.1"/>
    </source>
</evidence>
<dbReference type="InterPro" id="IPR054337">
    <property type="entry name" value="Mtrc-MtrF-like_dom_II/IV"/>
</dbReference>
<dbReference type="InterPro" id="IPR051829">
    <property type="entry name" value="Multiheme_Cytochr_ET"/>
</dbReference>
<dbReference type="PANTHER" id="PTHR35038">
    <property type="entry name" value="DISSIMILATORY SULFITE REDUCTASE SIRA"/>
    <property type="match status" value="1"/>
</dbReference>
<feature type="signal peptide" evidence="3">
    <location>
        <begin position="1"/>
        <end position="20"/>
    </location>
</feature>
<feature type="domain" description="Outer membrane cytochrome MtrC/MtrF-like" evidence="4">
    <location>
        <begin position="210"/>
        <end position="421"/>
    </location>
</feature>
<keyword evidence="5" id="KW-0449">Lipoprotein</keyword>
<dbReference type="InterPro" id="IPR036280">
    <property type="entry name" value="Multihaem_cyt_sf"/>
</dbReference>
<evidence type="ECO:0000256" key="2">
    <source>
        <dbReference type="SAM" id="MobiDB-lite"/>
    </source>
</evidence>
<dbReference type="EMBL" id="AP025592">
    <property type="protein sequence ID" value="BDG06978.1"/>
    <property type="molecule type" value="Genomic_DNA"/>
</dbReference>
<feature type="compositionally biased region" description="Polar residues" evidence="2">
    <location>
        <begin position="397"/>
        <end position="407"/>
    </location>
</feature>
<dbReference type="InterPro" id="IPR020014">
    <property type="entry name" value="Decahaem_cyt-c_OmcA/MtrC"/>
</dbReference>
<evidence type="ECO:0000256" key="1">
    <source>
        <dbReference type="ARBA" id="ARBA00022729"/>
    </source>
</evidence>
<evidence type="ECO:0000313" key="6">
    <source>
        <dbReference type="Proteomes" id="UP001162734"/>
    </source>
</evidence>
<feature type="region of interest" description="Disordered" evidence="2">
    <location>
        <begin position="393"/>
        <end position="412"/>
    </location>
</feature>
<dbReference type="Proteomes" id="UP001162734">
    <property type="component" value="Chromosome"/>
</dbReference>
<feature type="region of interest" description="Disordered" evidence="2">
    <location>
        <begin position="27"/>
        <end position="48"/>
    </location>
</feature>
<evidence type="ECO:0000259" key="4">
    <source>
        <dbReference type="Pfam" id="PF22113"/>
    </source>
</evidence>
<gene>
    <name evidence="5" type="ORF">AMPC_00910</name>
</gene>
<protein>
    <submittedName>
        <fullName evidence="5">Surface localized decaheme cytochrome c lipoprotein</fullName>
    </submittedName>
</protein>
<proteinExistence type="predicted"/>
<feature type="chain" id="PRO_5045431773" evidence="3">
    <location>
        <begin position="21"/>
        <end position="809"/>
    </location>
</feature>
<evidence type="ECO:0000256" key="3">
    <source>
        <dbReference type="SAM" id="SignalP"/>
    </source>
</evidence>
<reference evidence="6" key="1">
    <citation type="journal article" date="2022" name="Int. J. Syst. Evol. Microbiol.">
        <title>Anaeromyxobacter oryzae sp. nov., Anaeromyxobacter diazotrophicus sp. nov. and Anaeromyxobacter paludicola sp. nov., isolated from paddy soils.</title>
        <authorList>
            <person name="Itoh H."/>
            <person name="Xu Z."/>
            <person name="Mise K."/>
            <person name="Masuda Y."/>
            <person name="Ushijima N."/>
            <person name="Hayakawa C."/>
            <person name="Shiratori Y."/>
            <person name="Senoo K."/>
        </authorList>
    </citation>
    <scope>NUCLEOTIDE SEQUENCE [LARGE SCALE GENOMIC DNA]</scope>
    <source>
        <strain evidence="6">Red630</strain>
    </source>
</reference>